<name>A0A0C9X176_9AGAR</name>
<reference evidence="2" key="2">
    <citation type="submission" date="2015-01" db="EMBL/GenBank/DDBJ databases">
        <title>Evolutionary Origins and Diversification of the Mycorrhizal Mutualists.</title>
        <authorList>
            <consortium name="DOE Joint Genome Institute"/>
            <consortium name="Mycorrhizal Genomics Consortium"/>
            <person name="Kohler A."/>
            <person name="Kuo A."/>
            <person name="Nagy L.G."/>
            <person name="Floudas D."/>
            <person name="Copeland A."/>
            <person name="Barry K.W."/>
            <person name="Cichocki N."/>
            <person name="Veneault-Fourrey C."/>
            <person name="LaButti K."/>
            <person name="Lindquist E.A."/>
            <person name="Lipzen A."/>
            <person name="Lundell T."/>
            <person name="Morin E."/>
            <person name="Murat C."/>
            <person name="Riley R."/>
            <person name="Ohm R."/>
            <person name="Sun H."/>
            <person name="Tunlid A."/>
            <person name="Henrissat B."/>
            <person name="Grigoriev I.V."/>
            <person name="Hibbett D.S."/>
            <person name="Martin F."/>
        </authorList>
    </citation>
    <scope>NUCLEOTIDE SEQUENCE [LARGE SCALE GENOMIC DNA]</scope>
    <source>
        <strain evidence="2">LaAM-08-1</strain>
    </source>
</reference>
<evidence type="ECO:0000313" key="1">
    <source>
        <dbReference type="EMBL" id="KIJ90312.1"/>
    </source>
</evidence>
<dbReference type="Proteomes" id="UP000054477">
    <property type="component" value="Unassembled WGS sequence"/>
</dbReference>
<protein>
    <submittedName>
        <fullName evidence="1">Uncharacterized protein</fullName>
    </submittedName>
</protein>
<reference evidence="1 2" key="1">
    <citation type="submission" date="2014-04" db="EMBL/GenBank/DDBJ databases">
        <authorList>
            <consortium name="DOE Joint Genome Institute"/>
            <person name="Kuo A."/>
            <person name="Kohler A."/>
            <person name="Nagy L.G."/>
            <person name="Floudas D."/>
            <person name="Copeland A."/>
            <person name="Barry K.W."/>
            <person name="Cichocki N."/>
            <person name="Veneault-Fourrey C."/>
            <person name="LaButti K."/>
            <person name="Lindquist E.A."/>
            <person name="Lipzen A."/>
            <person name="Lundell T."/>
            <person name="Morin E."/>
            <person name="Murat C."/>
            <person name="Sun H."/>
            <person name="Tunlid A."/>
            <person name="Henrissat B."/>
            <person name="Grigoriev I.V."/>
            <person name="Hibbett D.S."/>
            <person name="Martin F."/>
            <person name="Nordberg H.P."/>
            <person name="Cantor M.N."/>
            <person name="Hua S.X."/>
        </authorList>
    </citation>
    <scope>NUCLEOTIDE SEQUENCE [LARGE SCALE GENOMIC DNA]</scope>
    <source>
        <strain evidence="1 2">LaAM-08-1</strain>
    </source>
</reference>
<dbReference type="AlphaFoldDB" id="A0A0C9X176"/>
<keyword evidence="2" id="KW-1185">Reference proteome</keyword>
<accession>A0A0C9X176</accession>
<dbReference type="EMBL" id="KN839219">
    <property type="protein sequence ID" value="KIJ90312.1"/>
    <property type="molecule type" value="Genomic_DNA"/>
</dbReference>
<evidence type="ECO:0000313" key="2">
    <source>
        <dbReference type="Proteomes" id="UP000054477"/>
    </source>
</evidence>
<sequence length="56" mass="6288">MCSSDFGALIDSVTIAPLLLRRDSLIFADIHPKQLLNSWKCIQIIVSKISKLLVVY</sequence>
<gene>
    <name evidence="1" type="ORF">K443DRAFT_15344</name>
</gene>
<organism evidence="1 2">
    <name type="scientific">Laccaria amethystina LaAM-08-1</name>
    <dbReference type="NCBI Taxonomy" id="1095629"/>
    <lineage>
        <taxon>Eukaryota</taxon>
        <taxon>Fungi</taxon>
        <taxon>Dikarya</taxon>
        <taxon>Basidiomycota</taxon>
        <taxon>Agaricomycotina</taxon>
        <taxon>Agaricomycetes</taxon>
        <taxon>Agaricomycetidae</taxon>
        <taxon>Agaricales</taxon>
        <taxon>Agaricineae</taxon>
        <taxon>Hydnangiaceae</taxon>
        <taxon>Laccaria</taxon>
    </lineage>
</organism>
<dbReference type="HOGENOM" id="CLU_3014546_0_0_1"/>
<proteinExistence type="predicted"/>